<accession>A0ABQ8FXC8</accession>
<keyword evidence="8" id="KW-1185">Reference proteome</keyword>
<dbReference type="Pfam" id="PF25129">
    <property type="entry name" value="Pyr4-TMTC"/>
    <property type="match status" value="1"/>
</dbReference>
<feature type="transmembrane region" description="Helical" evidence="6">
    <location>
        <begin position="16"/>
        <end position="36"/>
    </location>
</feature>
<evidence type="ECO:0000313" key="7">
    <source>
        <dbReference type="EMBL" id="KAH7028243.1"/>
    </source>
</evidence>
<comment type="similarity">
    <text evidence="2">Belongs to the paxB family.</text>
</comment>
<feature type="transmembrane region" description="Helical" evidence="6">
    <location>
        <begin position="111"/>
        <end position="130"/>
    </location>
</feature>
<keyword evidence="4 6" id="KW-1133">Transmembrane helix</keyword>
<dbReference type="InterPro" id="IPR039020">
    <property type="entry name" value="PaxB-like"/>
</dbReference>
<organism evidence="7 8">
    <name type="scientific">Macrophomina phaseolina</name>
    <dbReference type="NCBI Taxonomy" id="35725"/>
    <lineage>
        <taxon>Eukaryota</taxon>
        <taxon>Fungi</taxon>
        <taxon>Dikarya</taxon>
        <taxon>Ascomycota</taxon>
        <taxon>Pezizomycotina</taxon>
        <taxon>Dothideomycetes</taxon>
        <taxon>Dothideomycetes incertae sedis</taxon>
        <taxon>Botryosphaeriales</taxon>
        <taxon>Botryosphaeriaceae</taxon>
        <taxon>Macrophomina</taxon>
    </lineage>
</organism>
<evidence type="ECO:0000256" key="3">
    <source>
        <dbReference type="ARBA" id="ARBA00022692"/>
    </source>
</evidence>
<comment type="caution">
    <text evidence="7">The sequence shown here is derived from an EMBL/GenBank/DDBJ whole genome shotgun (WGS) entry which is preliminary data.</text>
</comment>
<evidence type="ECO:0000313" key="8">
    <source>
        <dbReference type="Proteomes" id="UP000774617"/>
    </source>
</evidence>
<feature type="transmembrane region" description="Helical" evidence="6">
    <location>
        <begin position="48"/>
        <end position="68"/>
    </location>
</feature>
<comment type="subcellular location">
    <subcellularLocation>
        <location evidence="1">Membrane</location>
        <topology evidence="1">Multi-pass membrane protein</topology>
    </subcellularLocation>
</comment>
<feature type="transmembrane region" description="Helical" evidence="6">
    <location>
        <begin position="80"/>
        <end position="99"/>
    </location>
</feature>
<dbReference type="Proteomes" id="UP000774617">
    <property type="component" value="Unassembled WGS sequence"/>
</dbReference>
<evidence type="ECO:0000256" key="1">
    <source>
        <dbReference type="ARBA" id="ARBA00004141"/>
    </source>
</evidence>
<gene>
    <name evidence="7" type="ORF">B0J12DRAFT_634113</name>
</gene>
<protein>
    <submittedName>
        <fullName evidence="7">Integral membrane protein</fullName>
    </submittedName>
</protein>
<feature type="transmembrane region" description="Helical" evidence="6">
    <location>
        <begin position="168"/>
        <end position="185"/>
    </location>
</feature>
<reference evidence="7 8" key="1">
    <citation type="journal article" date="2021" name="Nat. Commun.">
        <title>Genetic determinants of endophytism in the Arabidopsis root mycobiome.</title>
        <authorList>
            <person name="Mesny F."/>
            <person name="Miyauchi S."/>
            <person name="Thiergart T."/>
            <person name="Pickel B."/>
            <person name="Atanasova L."/>
            <person name="Karlsson M."/>
            <person name="Huettel B."/>
            <person name="Barry K.W."/>
            <person name="Haridas S."/>
            <person name="Chen C."/>
            <person name="Bauer D."/>
            <person name="Andreopoulos W."/>
            <person name="Pangilinan J."/>
            <person name="LaButti K."/>
            <person name="Riley R."/>
            <person name="Lipzen A."/>
            <person name="Clum A."/>
            <person name="Drula E."/>
            <person name="Henrissat B."/>
            <person name="Kohler A."/>
            <person name="Grigoriev I.V."/>
            <person name="Martin F.M."/>
            <person name="Hacquard S."/>
        </authorList>
    </citation>
    <scope>NUCLEOTIDE SEQUENCE [LARGE SCALE GENOMIC DNA]</scope>
    <source>
        <strain evidence="7 8">MPI-SDFR-AT-0080</strain>
    </source>
</reference>
<proteinExistence type="inferred from homology"/>
<keyword evidence="3 6" id="KW-0812">Transmembrane</keyword>
<evidence type="ECO:0000256" key="2">
    <source>
        <dbReference type="ARBA" id="ARBA00006757"/>
    </source>
</evidence>
<dbReference type="EMBL" id="JAGTJR010000051">
    <property type="protein sequence ID" value="KAH7028243.1"/>
    <property type="molecule type" value="Genomic_DNA"/>
</dbReference>
<dbReference type="PANTHER" id="PTHR42038:SF2">
    <property type="entry name" value="TERPENE CYCLASE AUSL"/>
    <property type="match status" value="1"/>
</dbReference>
<evidence type="ECO:0000256" key="5">
    <source>
        <dbReference type="ARBA" id="ARBA00023136"/>
    </source>
</evidence>
<feature type="transmembrane region" description="Helical" evidence="6">
    <location>
        <begin position="205"/>
        <end position="227"/>
    </location>
</feature>
<evidence type="ECO:0000256" key="6">
    <source>
        <dbReference type="SAM" id="Phobius"/>
    </source>
</evidence>
<feature type="transmembrane region" description="Helical" evidence="6">
    <location>
        <begin position="142"/>
        <end position="161"/>
    </location>
</feature>
<keyword evidence="5 6" id="KW-0472">Membrane</keyword>
<dbReference type="PANTHER" id="PTHR42038">
    <property type="match status" value="1"/>
</dbReference>
<sequence length="243" mass="27786">MNAVPLSQAPPEYLEVAWIANTCKLLMGVGWVTNYIGMIYKSNKDQTYGMALMPLCCNFAWELVYALIHPFDGGLERSVHYTGLALNCGVMYTAIRYAAREWTNAPLVQRNLPWIFIVCVAGWMSAHLALAAQLGPSVAQAWSAYGCQLLLSVGGLCQLICRGHSRGASYLLWFSRFFGSLVLIPQDILRYKYWRHEHEWMSSPLYLWFVSIFLILDGSYGICLWYVRRFERETARAKDLKMQ</sequence>
<evidence type="ECO:0000256" key="4">
    <source>
        <dbReference type="ARBA" id="ARBA00022989"/>
    </source>
</evidence>
<name>A0ABQ8FXC8_9PEZI</name>